<gene>
    <name evidence="2" type="ORF">L207DRAFT_509906</name>
</gene>
<proteinExistence type="predicted"/>
<name>A0A2J6RXY6_HYAVF</name>
<dbReference type="STRING" id="1149755.A0A2J6RXY6"/>
<dbReference type="SUPFAM" id="SSF51735">
    <property type="entry name" value="NAD(P)-binding Rossmann-fold domains"/>
    <property type="match status" value="1"/>
</dbReference>
<keyword evidence="3" id="KW-1185">Reference proteome</keyword>
<dbReference type="InterPro" id="IPR002347">
    <property type="entry name" value="SDR_fam"/>
</dbReference>
<reference evidence="2 3" key="1">
    <citation type="submission" date="2016-04" db="EMBL/GenBank/DDBJ databases">
        <title>A degradative enzymes factory behind the ericoid mycorrhizal symbiosis.</title>
        <authorList>
            <consortium name="DOE Joint Genome Institute"/>
            <person name="Martino E."/>
            <person name="Morin E."/>
            <person name="Grelet G."/>
            <person name="Kuo A."/>
            <person name="Kohler A."/>
            <person name="Daghino S."/>
            <person name="Barry K."/>
            <person name="Choi C."/>
            <person name="Cichocki N."/>
            <person name="Clum A."/>
            <person name="Copeland A."/>
            <person name="Hainaut M."/>
            <person name="Haridas S."/>
            <person name="Labutti K."/>
            <person name="Lindquist E."/>
            <person name="Lipzen A."/>
            <person name="Khouja H.-R."/>
            <person name="Murat C."/>
            <person name="Ohm R."/>
            <person name="Olson A."/>
            <person name="Spatafora J."/>
            <person name="Veneault-Fourrey C."/>
            <person name="Henrissat B."/>
            <person name="Grigoriev I."/>
            <person name="Martin F."/>
            <person name="Perotto S."/>
        </authorList>
    </citation>
    <scope>NUCLEOTIDE SEQUENCE [LARGE SCALE GENOMIC DNA]</scope>
    <source>
        <strain evidence="2 3">F</strain>
    </source>
</reference>
<sequence>MVNISLVRKSNLDFKLSGHASSLVAVFVGATSGIGLGTLKQYAKYAQGSKAYIIGRSKSATQPLLDRLQESNPTGTFEFIQTEVSLIKNVDLACEEIKAKEKKVDILFLSPGFLAWGGRIESTEGIDVPHALRYYSRLRFAYNLLPLLTESPSPRVISILAGGKESAIDLNDLEVHNDFTFAKAAANGTTQTTLAFEELAKSYPSVTFIHKYPGFVDTGVIGRFLSTITGPLAIPATVAKWAILPIVNWFSMTIDEAGERGLFLATSARYPPSKPKTDFVGVELPQGLEVANTSVIKDGVSNGVYRLGSLDDSAPDGDVLPGYRLDNVGKTVWEETQAVWDRAISRAA</sequence>
<dbReference type="AlphaFoldDB" id="A0A2J6RXY6"/>
<evidence type="ECO:0000313" key="3">
    <source>
        <dbReference type="Proteomes" id="UP000235786"/>
    </source>
</evidence>
<evidence type="ECO:0000313" key="2">
    <source>
        <dbReference type="EMBL" id="PMD43379.1"/>
    </source>
</evidence>
<dbReference type="OrthoDB" id="2898509at2759"/>
<dbReference type="GO" id="GO:0016491">
    <property type="term" value="F:oxidoreductase activity"/>
    <property type="evidence" value="ECO:0007669"/>
    <property type="project" value="UniProtKB-KW"/>
</dbReference>
<dbReference type="PANTHER" id="PTHR47534:SF3">
    <property type="entry name" value="ALCOHOL DEHYDROGENASE-LIKE C-TERMINAL DOMAIN-CONTAINING PROTEIN"/>
    <property type="match status" value="1"/>
</dbReference>
<dbReference type="Proteomes" id="UP000235786">
    <property type="component" value="Unassembled WGS sequence"/>
</dbReference>
<dbReference type="Pfam" id="PF00106">
    <property type="entry name" value="adh_short"/>
    <property type="match status" value="1"/>
</dbReference>
<dbReference type="EMBL" id="KZ613942">
    <property type="protein sequence ID" value="PMD43379.1"/>
    <property type="molecule type" value="Genomic_DNA"/>
</dbReference>
<organism evidence="2 3">
    <name type="scientific">Hyaloscypha variabilis (strain UAMH 11265 / GT02V1 / F)</name>
    <name type="common">Meliniomyces variabilis</name>
    <dbReference type="NCBI Taxonomy" id="1149755"/>
    <lineage>
        <taxon>Eukaryota</taxon>
        <taxon>Fungi</taxon>
        <taxon>Dikarya</taxon>
        <taxon>Ascomycota</taxon>
        <taxon>Pezizomycotina</taxon>
        <taxon>Leotiomycetes</taxon>
        <taxon>Helotiales</taxon>
        <taxon>Hyaloscyphaceae</taxon>
        <taxon>Hyaloscypha</taxon>
        <taxon>Hyaloscypha variabilis</taxon>
    </lineage>
</organism>
<dbReference type="InterPro" id="IPR036291">
    <property type="entry name" value="NAD(P)-bd_dom_sf"/>
</dbReference>
<accession>A0A2J6RXY6</accession>
<keyword evidence="1" id="KW-0560">Oxidoreductase</keyword>
<dbReference type="InterPro" id="IPR052228">
    <property type="entry name" value="Sec_Metab_Biosynth_Oxidored"/>
</dbReference>
<evidence type="ECO:0000256" key="1">
    <source>
        <dbReference type="ARBA" id="ARBA00023002"/>
    </source>
</evidence>
<dbReference type="PANTHER" id="PTHR47534">
    <property type="entry name" value="YALI0E05731P"/>
    <property type="match status" value="1"/>
</dbReference>
<dbReference type="Gene3D" id="3.40.50.720">
    <property type="entry name" value="NAD(P)-binding Rossmann-like Domain"/>
    <property type="match status" value="1"/>
</dbReference>
<protein>
    <submittedName>
        <fullName evidence="2">NAD(P)-binding protein</fullName>
    </submittedName>
</protein>